<gene>
    <name evidence="9" type="ORF">SAMN05421738_106172</name>
</gene>
<dbReference type="PROSITE" id="PS50850">
    <property type="entry name" value="MFS"/>
    <property type="match status" value="1"/>
</dbReference>
<dbReference type="OrthoDB" id="5379144at2"/>
<evidence type="ECO:0000256" key="3">
    <source>
        <dbReference type="ARBA" id="ARBA00022475"/>
    </source>
</evidence>
<dbReference type="Proteomes" id="UP000199149">
    <property type="component" value="Unassembled WGS sequence"/>
</dbReference>
<feature type="transmembrane region" description="Helical" evidence="7">
    <location>
        <begin position="223"/>
        <end position="247"/>
    </location>
</feature>
<reference evidence="10" key="1">
    <citation type="submission" date="2016-10" db="EMBL/GenBank/DDBJ databases">
        <authorList>
            <person name="Varghese N."/>
            <person name="Submissions S."/>
        </authorList>
    </citation>
    <scope>NUCLEOTIDE SEQUENCE [LARGE SCALE GENOMIC DNA]</scope>
    <source>
        <strain evidence="10">XJ109</strain>
    </source>
</reference>
<sequence length="407" mass="45271">MKKILKIYIEAYSGLSKESWMLAIVMLLNRMGSMVLPFLGIYLISELNFSLQQSGIVLSFYGIGAVIGSWLGGWITDKIGNFKVQALSLFLSAPLFLLLPYFKSVESFAAIMLVLSTISEMFRPANSVAITRYAKKQNITRAFSLNRMAVNLGFSIGPSMGGFLSNYSYDLLFYCNAAAALIAGIVFVAFFKGRKERNAAPVEENLPKEEVVKERNAYTDVKFLLFNLVCVFFSMAFFQILNTVPLFYKDVIHLSQTEIGLLMGFSGILIVVFEMLLIHTTEKRFTVTQLLVFGSFITSISFVLFTVNHTLGMLYFAIGLMSIGEMLVLPLMSTVTAFRAQKNNRGAYMGLNGISTAIAFIVSPFLGTHVATTYGFDTLWLITAVLLVAVAVGYYFFTKPLLPKNMQ</sequence>
<keyword evidence="3" id="KW-1003">Cell membrane</keyword>
<keyword evidence="4 7" id="KW-0812">Transmembrane</keyword>
<dbReference type="EMBL" id="FOUZ01000006">
    <property type="protein sequence ID" value="SFN09272.1"/>
    <property type="molecule type" value="Genomic_DNA"/>
</dbReference>
<evidence type="ECO:0000259" key="8">
    <source>
        <dbReference type="PROSITE" id="PS50850"/>
    </source>
</evidence>
<keyword evidence="6 7" id="KW-0472">Membrane</keyword>
<accession>A0A1I4W791</accession>
<feature type="transmembrane region" description="Helical" evidence="7">
    <location>
        <begin position="313"/>
        <end position="335"/>
    </location>
</feature>
<dbReference type="InterPro" id="IPR050171">
    <property type="entry name" value="MFS_Transporters"/>
</dbReference>
<dbReference type="PANTHER" id="PTHR23517">
    <property type="entry name" value="RESISTANCE PROTEIN MDTM, PUTATIVE-RELATED-RELATED"/>
    <property type="match status" value="1"/>
</dbReference>
<dbReference type="CDD" id="cd17329">
    <property type="entry name" value="MFS_MdtH_MDR_like"/>
    <property type="match status" value="1"/>
</dbReference>
<evidence type="ECO:0000256" key="7">
    <source>
        <dbReference type="SAM" id="Phobius"/>
    </source>
</evidence>
<feature type="transmembrane region" description="Helical" evidence="7">
    <location>
        <begin position="56"/>
        <end position="75"/>
    </location>
</feature>
<evidence type="ECO:0000256" key="1">
    <source>
        <dbReference type="ARBA" id="ARBA00004651"/>
    </source>
</evidence>
<feature type="transmembrane region" description="Helical" evidence="7">
    <location>
        <begin position="171"/>
        <end position="191"/>
    </location>
</feature>
<evidence type="ECO:0000313" key="10">
    <source>
        <dbReference type="Proteomes" id="UP000199149"/>
    </source>
</evidence>
<name>A0A1I4W791_9FLAO</name>
<evidence type="ECO:0000256" key="4">
    <source>
        <dbReference type="ARBA" id="ARBA00022692"/>
    </source>
</evidence>
<feature type="domain" description="Major facilitator superfamily (MFS) profile" evidence="8">
    <location>
        <begin position="18"/>
        <end position="401"/>
    </location>
</feature>
<dbReference type="AlphaFoldDB" id="A0A1I4W791"/>
<evidence type="ECO:0000256" key="2">
    <source>
        <dbReference type="ARBA" id="ARBA00022448"/>
    </source>
</evidence>
<dbReference type="GO" id="GO:0022857">
    <property type="term" value="F:transmembrane transporter activity"/>
    <property type="evidence" value="ECO:0007669"/>
    <property type="project" value="InterPro"/>
</dbReference>
<feature type="transmembrane region" description="Helical" evidence="7">
    <location>
        <begin position="20"/>
        <end position="44"/>
    </location>
</feature>
<proteinExistence type="predicted"/>
<organism evidence="9 10">
    <name type="scientific">Algoriella xinjiangensis</name>
    <dbReference type="NCBI Taxonomy" id="684065"/>
    <lineage>
        <taxon>Bacteria</taxon>
        <taxon>Pseudomonadati</taxon>
        <taxon>Bacteroidota</taxon>
        <taxon>Flavobacteriia</taxon>
        <taxon>Flavobacteriales</taxon>
        <taxon>Weeksellaceae</taxon>
        <taxon>Algoriella</taxon>
    </lineage>
</organism>
<protein>
    <submittedName>
        <fullName evidence="9">Predicted arabinose efflux permease, MFS family</fullName>
    </submittedName>
</protein>
<dbReference type="InterPro" id="IPR020846">
    <property type="entry name" value="MFS_dom"/>
</dbReference>
<keyword evidence="10" id="KW-1185">Reference proteome</keyword>
<dbReference type="Gene3D" id="1.20.1250.20">
    <property type="entry name" value="MFS general substrate transporter like domains"/>
    <property type="match status" value="1"/>
</dbReference>
<feature type="transmembrane region" description="Helical" evidence="7">
    <location>
        <begin position="378"/>
        <end position="397"/>
    </location>
</feature>
<dbReference type="GO" id="GO:0005886">
    <property type="term" value="C:plasma membrane"/>
    <property type="evidence" value="ECO:0007669"/>
    <property type="project" value="UniProtKB-SubCell"/>
</dbReference>
<feature type="transmembrane region" description="Helical" evidence="7">
    <location>
        <begin position="290"/>
        <end position="307"/>
    </location>
</feature>
<evidence type="ECO:0000256" key="6">
    <source>
        <dbReference type="ARBA" id="ARBA00023136"/>
    </source>
</evidence>
<dbReference type="PANTHER" id="PTHR23517:SF2">
    <property type="entry name" value="MULTIDRUG RESISTANCE PROTEIN MDTH"/>
    <property type="match status" value="1"/>
</dbReference>
<evidence type="ECO:0000256" key="5">
    <source>
        <dbReference type="ARBA" id="ARBA00022989"/>
    </source>
</evidence>
<dbReference type="STRING" id="684065.SAMN05421738_106172"/>
<dbReference type="Pfam" id="PF07690">
    <property type="entry name" value="MFS_1"/>
    <property type="match status" value="1"/>
</dbReference>
<evidence type="ECO:0000313" key="9">
    <source>
        <dbReference type="EMBL" id="SFN09272.1"/>
    </source>
</evidence>
<dbReference type="InterPro" id="IPR011701">
    <property type="entry name" value="MFS"/>
</dbReference>
<keyword evidence="2" id="KW-0813">Transport</keyword>
<dbReference type="SUPFAM" id="SSF103473">
    <property type="entry name" value="MFS general substrate transporter"/>
    <property type="match status" value="1"/>
</dbReference>
<feature type="transmembrane region" description="Helical" evidence="7">
    <location>
        <begin position="347"/>
        <end position="366"/>
    </location>
</feature>
<dbReference type="InterPro" id="IPR036259">
    <property type="entry name" value="MFS_trans_sf"/>
</dbReference>
<feature type="transmembrane region" description="Helical" evidence="7">
    <location>
        <begin position="259"/>
        <end position="278"/>
    </location>
</feature>
<comment type="subcellular location">
    <subcellularLocation>
        <location evidence="1">Cell membrane</location>
        <topology evidence="1">Multi-pass membrane protein</topology>
    </subcellularLocation>
</comment>
<dbReference type="RefSeq" id="WP_092908022.1">
    <property type="nucleotide sequence ID" value="NZ_FOUZ01000006.1"/>
</dbReference>
<keyword evidence="5 7" id="KW-1133">Transmembrane helix</keyword>
<feature type="transmembrane region" description="Helical" evidence="7">
    <location>
        <begin position="145"/>
        <end position="165"/>
    </location>
</feature>